<proteinExistence type="predicted"/>
<organism evidence="7 8">
    <name type="scientific">Natronolimnobius baerhuensis</name>
    <dbReference type="NCBI Taxonomy" id="253108"/>
    <lineage>
        <taxon>Archaea</taxon>
        <taxon>Methanobacteriati</taxon>
        <taxon>Methanobacteriota</taxon>
        <taxon>Stenosarchaea group</taxon>
        <taxon>Halobacteria</taxon>
        <taxon>Halobacteriales</taxon>
        <taxon>Natrialbaceae</taxon>
        <taxon>Natronolimnobius</taxon>
    </lineage>
</organism>
<name>A0A202EBK6_9EURY</name>
<gene>
    <name evidence="7" type="ORF">B2G88_02295</name>
</gene>
<dbReference type="GO" id="GO:0005886">
    <property type="term" value="C:plasma membrane"/>
    <property type="evidence" value="ECO:0007669"/>
    <property type="project" value="UniProtKB-SubCell"/>
</dbReference>
<accession>A0A202EBK6</accession>
<dbReference type="OrthoDB" id="26626at2157"/>
<feature type="domain" description="ABC transporter substrate-binding protein PnrA-like" evidence="6">
    <location>
        <begin position="64"/>
        <end position="367"/>
    </location>
</feature>
<dbReference type="InterPro" id="IPR050957">
    <property type="entry name" value="BMP_lipoprotein"/>
</dbReference>
<evidence type="ECO:0000256" key="1">
    <source>
        <dbReference type="ARBA" id="ARBA00004236"/>
    </source>
</evidence>
<dbReference type="InterPro" id="IPR003760">
    <property type="entry name" value="PnrA-like"/>
</dbReference>
<dbReference type="RefSeq" id="WP_087713860.1">
    <property type="nucleotide sequence ID" value="NZ_MWPH01000001.1"/>
</dbReference>
<keyword evidence="4" id="KW-0472">Membrane</keyword>
<dbReference type="PANTHER" id="PTHR34296:SF2">
    <property type="entry name" value="ABC TRANSPORTER GUANOSINE-BINDING PROTEIN NUPN"/>
    <property type="match status" value="1"/>
</dbReference>
<evidence type="ECO:0000256" key="3">
    <source>
        <dbReference type="ARBA" id="ARBA00022729"/>
    </source>
</evidence>
<comment type="caution">
    <text evidence="7">The sequence shown here is derived from an EMBL/GenBank/DDBJ whole genome shotgun (WGS) entry which is preliminary data.</text>
</comment>
<evidence type="ECO:0000259" key="6">
    <source>
        <dbReference type="Pfam" id="PF02608"/>
    </source>
</evidence>
<dbReference type="Pfam" id="PF02608">
    <property type="entry name" value="Bmp"/>
    <property type="match status" value="1"/>
</dbReference>
<evidence type="ECO:0000313" key="7">
    <source>
        <dbReference type="EMBL" id="OVE85673.1"/>
    </source>
</evidence>
<comment type="subcellular location">
    <subcellularLocation>
        <location evidence="1">Cell membrane</location>
    </subcellularLocation>
</comment>
<reference evidence="7 8" key="1">
    <citation type="submission" date="2017-02" db="EMBL/GenBank/DDBJ databases">
        <title>Natronthermophilus aegyptiacus gen. nov.,sp. nov., an aerobic, extremely halophilic alkalithermophilic archaeon isolated from the athalassohaline Wadi An Natrun, Egypt.</title>
        <authorList>
            <person name="Zhao B."/>
        </authorList>
    </citation>
    <scope>NUCLEOTIDE SEQUENCE [LARGE SCALE GENOMIC DNA]</scope>
    <source>
        <strain evidence="7 8">CGMCC 1.3597</strain>
    </source>
</reference>
<dbReference type="Gene3D" id="3.40.50.2300">
    <property type="match status" value="2"/>
</dbReference>
<evidence type="ECO:0000313" key="8">
    <source>
        <dbReference type="Proteomes" id="UP000196084"/>
    </source>
</evidence>
<dbReference type="Proteomes" id="UP000196084">
    <property type="component" value="Unassembled WGS sequence"/>
</dbReference>
<dbReference type="EMBL" id="MWPH01000001">
    <property type="protein sequence ID" value="OVE85673.1"/>
    <property type="molecule type" value="Genomic_DNA"/>
</dbReference>
<protein>
    <submittedName>
        <fullName evidence="7">BMP family ABC transporter substrate-binding protein</fullName>
    </submittedName>
</protein>
<dbReference type="AlphaFoldDB" id="A0A202EBK6"/>
<evidence type="ECO:0000256" key="2">
    <source>
        <dbReference type="ARBA" id="ARBA00022475"/>
    </source>
</evidence>
<keyword evidence="8" id="KW-1185">Reference proteome</keyword>
<sequence length="376" mass="39798">MLTTDRVKRDGSSTLDRRTVLASGAAVLAGTTIAGCLGNDDDEANGDADDAADEDADTTVAIISSPAGFDDNAFNDNAASGLEEASNDFDLEYTTIEETEEAQYESVQADTAESGYDLIVCVGDNHTDPVATNAEQYPDQNWMLINNVVEGADNVSGWIEMNNEMSFLAGVVAGVMTDEEFEHEDSETDPDESIVGFVGGEDIPLINAFEQSYIEGVEWVNDDAEVLTGYGGSFSDTGSANNVAESQIDDGADIVWHAASAAGSGAFAAAQDTDRFAIGVDVDQSVEEEQYQDVILGSAVKALNEATYQVSEAVVNDDFESQVGEQNLSIEQESIDFVVGQAFEGELPDAVDEELEAAKDAIIADEIELTCGPTSC</sequence>
<keyword evidence="3" id="KW-0732">Signal</keyword>
<evidence type="ECO:0000256" key="4">
    <source>
        <dbReference type="ARBA" id="ARBA00023136"/>
    </source>
</evidence>
<keyword evidence="2" id="KW-1003">Cell membrane</keyword>
<dbReference type="PANTHER" id="PTHR34296">
    <property type="entry name" value="TRANSCRIPTIONAL ACTIVATOR PROTEIN MED"/>
    <property type="match status" value="1"/>
</dbReference>
<keyword evidence="5" id="KW-0449">Lipoprotein</keyword>
<evidence type="ECO:0000256" key="5">
    <source>
        <dbReference type="ARBA" id="ARBA00023288"/>
    </source>
</evidence>